<feature type="compositionally biased region" description="Basic residues" evidence="1">
    <location>
        <begin position="310"/>
        <end position="319"/>
    </location>
</feature>
<feature type="compositionally biased region" description="Low complexity" evidence="1">
    <location>
        <begin position="298"/>
        <end position="309"/>
    </location>
</feature>
<evidence type="ECO:0000256" key="1">
    <source>
        <dbReference type="SAM" id="MobiDB-lite"/>
    </source>
</evidence>
<organism evidence="2 3">
    <name type="scientific">Plasmodiophora brassicae</name>
    <name type="common">Clubroot disease agent</name>
    <dbReference type="NCBI Taxonomy" id="37360"/>
    <lineage>
        <taxon>Eukaryota</taxon>
        <taxon>Sar</taxon>
        <taxon>Rhizaria</taxon>
        <taxon>Endomyxa</taxon>
        <taxon>Phytomyxea</taxon>
        <taxon>Plasmodiophorida</taxon>
        <taxon>Plasmodiophoridae</taxon>
        <taxon>Plasmodiophora</taxon>
    </lineage>
</organism>
<dbReference type="AlphaFoldDB" id="A0A0G4ISX3"/>
<dbReference type="EMBL" id="CDSF01000083">
    <property type="protein sequence ID" value="CEO98239.1"/>
    <property type="molecule type" value="Genomic_DNA"/>
</dbReference>
<dbReference type="Proteomes" id="UP000039324">
    <property type="component" value="Unassembled WGS sequence"/>
</dbReference>
<evidence type="ECO:0000313" key="3">
    <source>
        <dbReference type="Proteomes" id="UP000039324"/>
    </source>
</evidence>
<feature type="compositionally biased region" description="Basic residues" evidence="1">
    <location>
        <begin position="153"/>
        <end position="163"/>
    </location>
</feature>
<evidence type="ECO:0000313" key="2">
    <source>
        <dbReference type="EMBL" id="CEO98239.1"/>
    </source>
</evidence>
<feature type="compositionally biased region" description="Basic and acidic residues" evidence="1">
    <location>
        <begin position="422"/>
        <end position="433"/>
    </location>
</feature>
<feature type="region of interest" description="Disordered" evidence="1">
    <location>
        <begin position="1"/>
        <end position="479"/>
    </location>
</feature>
<feature type="compositionally biased region" description="Basic and acidic residues" evidence="1">
    <location>
        <begin position="320"/>
        <end position="333"/>
    </location>
</feature>
<name>A0A0G4ISX3_PLABS</name>
<keyword evidence="3" id="KW-1185">Reference proteome</keyword>
<feature type="compositionally biased region" description="Polar residues" evidence="1">
    <location>
        <begin position="389"/>
        <end position="405"/>
    </location>
</feature>
<feature type="compositionally biased region" description="Basic and acidic residues" evidence="1">
    <location>
        <begin position="171"/>
        <end position="180"/>
    </location>
</feature>
<protein>
    <submittedName>
        <fullName evidence="2">Uncharacterized protein</fullName>
    </submittedName>
</protein>
<proteinExistence type="predicted"/>
<gene>
    <name evidence="2" type="ORF">PBRA_006353</name>
</gene>
<feature type="compositionally biased region" description="Basic residues" evidence="1">
    <location>
        <begin position="362"/>
        <end position="372"/>
    </location>
</feature>
<dbReference type="OMA" id="QVNTVHT"/>
<feature type="compositionally biased region" description="Basic and acidic residues" evidence="1">
    <location>
        <begin position="227"/>
        <end position="246"/>
    </location>
</feature>
<sequence length="637" mass="68199">MPGPAKDAARSERKARKKAKGKVANVAKIELSDEANVISGTAKEPAVSNGGMAPVKKNTRTKTPQTDDPSETAVKRPPAQEPANVEGTVQPNSTGAREPTPSKKKKTRKSKAQDIGASEDAEHKPQVEEPATEGAAQANTSSSPSGVDGATPAKKKRKRKAKSQRGGAAEAGERTPHVEEAVNGEGTGESIDQGVLRDAVESTLVKNKMPATKHQPNGATEVVQQKADGELVTEPKEDNVQRDGRDSTLTTTKKKKKNGKKPPELNGTLEAVKVDQTENSDMMKLTGENDDRAASDFTTAKQTTMTMTTKKSKKQKQRPAHSEASEAAEHLCHAGDMPVDEGVSKSLTEGAEDAVGGPAAATKKRKQKRKRNGAPDVVEGTQPAERTANVVTVTKSVENAVSDANVSAGMQEIKSKQKKHRTEVVQDKEDRPVADGPVNAEGAQKPKKKRNRRDARECSPDPEKRMKDSAPDDEPCPAEESVLTTVEDVMALGPSKPVSMMLKVFGMAGEVKRGKSLVWEIALTDASSPTHAELREKHGENPPDDAFPEAVELRIWAAELLPPGMREQIASGKFVLVRNAFLKVSEEETLVANLSNTKPGQALLVSDNPISPSEYGNAVPCNVGLGKKRVRQRQSHS</sequence>
<accession>A0A0G4ISX3</accession>
<reference evidence="2 3" key="1">
    <citation type="submission" date="2015-02" db="EMBL/GenBank/DDBJ databases">
        <authorList>
            <person name="Chooi Y.-H."/>
        </authorList>
    </citation>
    <scope>NUCLEOTIDE SEQUENCE [LARGE SCALE GENOMIC DNA]</scope>
    <source>
        <strain evidence="2">E3</strain>
    </source>
</reference>
<feature type="compositionally biased region" description="Basic and acidic residues" evidence="1">
    <location>
        <begin position="454"/>
        <end position="470"/>
    </location>
</feature>